<dbReference type="Proteomes" id="UP000015106">
    <property type="component" value="Chromosome 6"/>
</dbReference>
<proteinExistence type="predicted"/>
<evidence type="ECO:0000313" key="3">
    <source>
        <dbReference type="Proteomes" id="UP000015106"/>
    </source>
</evidence>
<sequence length="76" mass="8520">MEESRPGGRFWALDQLGDDDDILNEDTEQHNPYLATITDTFACAKHVKKNGKRRDKNLNKKISSKDEGGGKSATKQ</sequence>
<reference evidence="2" key="3">
    <citation type="submission" date="2022-06" db="UniProtKB">
        <authorList>
            <consortium name="EnsemblPlants"/>
        </authorList>
    </citation>
    <scope>IDENTIFICATION</scope>
</reference>
<organism evidence="2 3">
    <name type="scientific">Triticum urartu</name>
    <name type="common">Red wild einkorn</name>
    <name type="synonym">Crithodium urartu</name>
    <dbReference type="NCBI Taxonomy" id="4572"/>
    <lineage>
        <taxon>Eukaryota</taxon>
        <taxon>Viridiplantae</taxon>
        <taxon>Streptophyta</taxon>
        <taxon>Embryophyta</taxon>
        <taxon>Tracheophyta</taxon>
        <taxon>Spermatophyta</taxon>
        <taxon>Magnoliopsida</taxon>
        <taxon>Liliopsida</taxon>
        <taxon>Poales</taxon>
        <taxon>Poaceae</taxon>
        <taxon>BOP clade</taxon>
        <taxon>Pooideae</taxon>
        <taxon>Triticodae</taxon>
        <taxon>Triticeae</taxon>
        <taxon>Triticinae</taxon>
        <taxon>Triticum</taxon>
    </lineage>
</organism>
<reference evidence="2" key="2">
    <citation type="submission" date="2018-03" db="EMBL/GenBank/DDBJ databases">
        <title>The Triticum urartu genome reveals the dynamic nature of wheat genome evolution.</title>
        <authorList>
            <person name="Ling H."/>
            <person name="Ma B."/>
            <person name="Shi X."/>
            <person name="Liu H."/>
            <person name="Dong L."/>
            <person name="Sun H."/>
            <person name="Cao Y."/>
            <person name="Gao Q."/>
            <person name="Zheng S."/>
            <person name="Li Y."/>
            <person name="Yu Y."/>
            <person name="Du H."/>
            <person name="Qi M."/>
            <person name="Li Y."/>
            <person name="Yu H."/>
            <person name="Cui Y."/>
            <person name="Wang N."/>
            <person name="Chen C."/>
            <person name="Wu H."/>
            <person name="Zhao Y."/>
            <person name="Zhang J."/>
            <person name="Li Y."/>
            <person name="Zhou W."/>
            <person name="Zhang B."/>
            <person name="Hu W."/>
            <person name="Eijk M."/>
            <person name="Tang J."/>
            <person name="Witsenboer H."/>
            <person name="Zhao S."/>
            <person name="Li Z."/>
            <person name="Zhang A."/>
            <person name="Wang D."/>
            <person name="Liang C."/>
        </authorList>
    </citation>
    <scope>NUCLEOTIDE SEQUENCE [LARGE SCALE GENOMIC DNA]</scope>
    <source>
        <strain evidence="2">cv. G1812</strain>
    </source>
</reference>
<evidence type="ECO:0000256" key="1">
    <source>
        <dbReference type="SAM" id="MobiDB-lite"/>
    </source>
</evidence>
<reference evidence="3" key="1">
    <citation type="journal article" date="2013" name="Nature">
        <title>Draft genome of the wheat A-genome progenitor Triticum urartu.</title>
        <authorList>
            <person name="Ling H.Q."/>
            <person name="Zhao S."/>
            <person name="Liu D."/>
            <person name="Wang J."/>
            <person name="Sun H."/>
            <person name="Zhang C."/>
            <person name="Fan H."/>
            <person name="Li D."/>
            <person name="Dong L."/>
            <person name="Tao Y."/>
            <person name="Gao C."/>
            <person name="Wu H."/>
            <person name="Li Y."/>
            <person name="Cui Y."/>
            <person name="Guo X."/>
            <person name="Zheng S."/>
            <person name="Wang B."/>
            <person name="Yu K."/>
            <person name="Liang Q."/>
            <person name="Yang W."/>
            <person name="Lou X."/>
            <person name="Chen J."/>
            <person name="Feng M."/>
            <person name="Jian J."/>
            <person name="Zhang X."/>
            <person name="Luo G."/>
            <person name="Jiang Y."/>
            <person name="Liu J."/>
            <person name="Wang Z."/>
            <person name="Sha Y."/>
            <person name="Zhang B."/>
            <person name="Wu H."/>
            <person name="Tang D."/>
            <person name="Shen Q."/>
            <person name="Xue P."/>
            <person name="Zou S."/>
            <person name="Wang X."/>
            <person name="Liu X."/>
            <person name="Wang F."/>
            <person name="Yang Y."/>
            <person name="An X."/>
            <person name="Dong Z."/>
            <person name="Zhang K."/>
            <person name="Zhang X."/>
            <person name="Luo M.C."/>
            <person name="Dvorak J."/>
            <person name="Tong Y."/>
            <person name="Wang J."/>
            <person name="Yang H."/>
            <person name="Li Z."/>
            <person name="Wang D."/>
            <person name="Zhang A."/>
            <person name="Wang J."/>
        </authorList>
    </citation>
    <scope>NUCLEOTIDE SEQUENCE</scope>
    <source>
        <strain evidence="3">cv. G1812</strain>
    </source>
</reference>
<feature type="region of interest" description="Disordered" evidence="1">
    <location>
        <begin position="48"/>
        <end position="76"/>
    </location>
</feature>
<evidence type="ECO:0000313" key="2">
    <source>
        <dbReference type="EnsemblPlants" id="TuG1812G0600000297.01.T01.cds394097"/>
    </source>
</evidence>
<dbReference type="AlphaFoldDB" id="A0A8R7QN27"/>
<dbReference type="EnsemblPlants" id="TuG1812G0600000297.01.T01">
    <property type="protein sequence ID" value="TuG1812G0600000297.01.T01.cds394097"/>
    <property type="gene ID" value="TuG1812G0600000297.01"/>
</dbReference>
<name>A0A8R7QN27_TRIUA</name>
<keyword evidence="3" id="KW-1185">Reference proteome</keyword>
<dbReference type="Gramene" id="TuG1812G0600000297.01.T01">
    <property type="protein sequence ID" value="TuG1812G0600000297.01.T01.cds394097"/>
    <property type="gene ID" value="TuG1812G0600000297.01"/>
</dbReference>
<protein>
    <submittedName>
        <fullName evidence="2">Uncharacterized protein</fullName>
    </submittedName>
</protein>
<accession>A0A8R7QN27</accession>